<organism evidence="1 2">
    <name type="scientific">Colletotrichum godetiae</name>
    <dbReference type="NCBI Taxonomy" id="1209918"/>
    <lineage>
        <taxon>Eukaryota</taxon>
        <taxon>Fungi</taxon>
        <taxon>Dikarya</taxon>
        <taxon>Ascomycota</taxon>
        <taxon>Pezizomycotina</taxon>
        <taxon>Sordariomycetes</taxon>
        <taxon>Hypocreomycetidae</taxon>
        <taxon>Glomerellales</taxon>
        <taxon>Glomerellaceae</taxon>
        <taxon>Colletotrichum</taxon>
        <taxon>Colletotrichum acutatum species complex</taxon>
    </lineage>
</organism>
<gene>
    <name evidence="1" type="ORF">BDP55DRAFT_122713</name>
</gene>
<evidence type="ECO:0000313" key="2">
    <source>
        <dbReference type="Proteomes" id="UP001224890"/>
    </source>
</evidence>
<evidence type="ECO:0000313" key="1">
    <source>
        <dbReference type="EMBL" id="KAK1700240.1"/>
    </source>
</evidence>
<reference evidence="1" key="1">
    <citation type="submission" date="2021-06" db="EMBL/GenBank/DDBJ databases">
        <title>Comparative genomics, transcriptomics and evolutionary studies reveal genomic signatures of adaptation to plant cell wall in hemibiotrophic fungi.</title>
        <authorList>
            <consortium name="DOE Joint Genome Institute"/>
            <person name="Baroncelli R."/>
            <person name="Diaz J.F."/>
            <person name="Benocci T."/>
            <person name="Peng M."/>
            <person name="Battaglia E."/>
            <person name="Haridas S."/>
            <person name="Andreopoulos W."/>
            <person name="Labutti K."/>
            <person name="Pangilinan J."/>
            <person name="Floch G.L."/>
            <person name="Makela M.R."/>
            <person name="Henrissat B."/>
            <person name="Grigoriev I.V."/>
            <person name="Crouch J.A."/>
            <person name="De Vries R.P."/>
            <person name="Sukno S.A."/>
            <person name="Thon M.R."/>
        </authorList>
    </citation>
    <scope>NUCLEOTIDE SEQUENCE</scope>
    <source>
        <strain evidence="1">CBS 193.32</strain>
    </source>
</reference>
<name>A0AAJ0AXQ9_9PEZI</name>
<keyword evidence="2" id="KW-1185">Reference proteome</keyword>
<dbReference type="GeneID" id="85449987"/>
<dbReference type="Proteomes" id="UP001224890">
    <property type="component" value="Unassembled WGS sequence"/>
</dbReference>
<accession>A0AAJ0AXQ9</accession>
<dbReference type="RefSeq" id="XP_060435997.1">
    <property type="nucleotide sequence ID" value="XM_060565461.1"/>
</dbReference>
<dbReference type="AlphaFoldDB" id="A0AAJ0AXQ9"/>
<sequence length="291" mass="32561">MVVRERKVPSGGMSKVARSPFLSFFPPAGFPPRLFLPLCLSLLLSVVSTHPKQPSHPPTYGSIATLCLIKAGQFHHQQHPGNHLADQAQRSTSINMGRRKWSPDGPSPGLQGQLTRPPPALDPMNSCLLQKVRGPLCSPAPAPLRLTRARILALETSPRRAPISPLRLFPLDSLQLRLCLPTPNLSQNSHQVSPLFLSSIDFRHPPLLDCGENYEQQTRRLAAGHGYWNVIPAPPARNILQSLQYLQILFLLQLRIYRYGVQHPDRLASELYTTPRLRLHFLSLKRKGPRS</sequence>
<protein>
    <submittedName>
        <fullName evidence="1">Uncharacterized protein</fullName>
    </submittedName>
</protein>
<comment type="caution">
    <text evidence="1">The sequence shown here is derived from an EMBL/GenBank/DDBJ whole genome shotgun (WGS) entry which is preliminary data.</text>
</comment>
<dbReference type="EMBL" id="JAHMHR010000002">
    <property type="protein sequence ID" value="KAK1700240.1"/>
    <property type="molecule type" value="Genomic_DNA"/>
</dbReference>
<proteinExistence type="predicted"/>